<keyword evidence="3" id="KW-0805">Transcription regulation</keyword>
<dbReference type="PANTHER" id="PTHR32071">
    <property type="entry name" value="TRANSCRIPTIONAL REGULATORY PROTEIN"/>
    <property type="match status" value="1"/>
</dbReference>
<dbReference type="PRINTS" id="PR01590">
    <property type="entry name" value="HTHFIS"/>
</dbReference>
<dbReference type="InterPro" id="IPR027417">
    <property type="entry name" value="P-loop_NTPase"/>
</dbReference>
<dbReference type="NCBIfam" id="TIGR00229">
    <property type="entry name" value="sensory_box"/>
    <property type="match status" value="1"/>
</dbReference>
<dbReference type="Pfam" id="PF00571">
    <property type="entry name" value="CBS"/>
    <property type="match status" value="1"/>
</dbReference>
<dbReference type="Pfam" id="PF25601">
    <property type="entry name" value="AAA_lid_14"/>
    <property type="match status" value="1"/>
</dbReference>
<evidence type="ECO:0000259" key="7">
    <source>
        <dbReference type="PROSITE" id="PS50045"/>
    </source>
</evidence>
<keyword evidence="5" id="KW-0804">Transcription</keyword>
<dbReference type="InterPro" id="IPR000644">
    <property type="entry name" value="CBS_dom"/>
</dbReference>
<dbReference type="PROSITE" id="PS00675">
    <property type="entry name" value="SIGMA54_INTERACT_1"/>
    <property type="match status" value="1"/>
</dbReference>
<keyword evidence="11" id="KW-1185">Reference proteome</keyword>
<dbReference type="SUPFAM" id="SSF54631">
    <property type="entry name" value="CBS-domain pair"/>
    <property type="match status" value="1"/>
</dbReference>
<evidence type="ECO:0000256" key="4">
    <source>
        <dbReference type="ARBA" id="ARBA00023125"/>
    </source>
</evidence>
<dbReference type="GO" id="GO:0043565">
    <property type="term" value="F:sequence-specific DNA binding"/>
    <property type="evidence" value="ECO:0007669"/>
    <property type="project" value="InterPro"/>
</dbReference>
<keyword evidence="4" id="KW-0238">DNA-binding</keyword>
<gene>
    <name evidence="10" type="ORF">SAMN05421807_10396</name>
</gene>
<dbReference type="InterPro" id="IPR025662">
    <property type="entry name" value="Sigma_54_int_dom_ATP-bd_1"/>
</dbReference>
<dbReference type="Gene3D" id="3.10.580.10">
    <property type="entry name" value="CBS-domain"/>
    <property type="match status" value="1"/>
</dbReference>
<feature type="domain" description="CBS" evidence="9">
    <location>
        <begin position="11"/>
        <end position="67"/>
    </location>
</feature>
<dbReference type="InterPro" id="IPR002078">
    <property type="entry name" value="Sigma_54_int"/>
</dbReference>
<name>A0A1M5PL29_9BACI</name>
<dbReference type="CDD" id="cd00130">
    <property type="entry name" value="PAS"/>
    <property type="match status" value="1"/>
</dbReference>
<dbReference type="Gene3D" id="1.10.10.60">
    <property type="entry name" value="Homeodomain-like"/>
    <property type="match status" value="1"/>
</dbReference>
<organism evidence="10 11">
    <name type="scientific">Virgibacillus chiguensis</name>
    <dbReference type="NCBI Taxonomy" id="411959"/>
    <lineage>
        <taxon>Bacteria</taxon>
        <taxon>Bacillati</taxon>
        <taxon>Bacillota</taxon>
        <taxon>Bacilli</taxon>
        <taxon>Bacillales</taxon>
        <taxon>Bacillaceae</taxon>
        <taxon>Virgibacillus</taxon>
    </lineage>
</organism>
<dbReference type="Pfam" id="PF02954">
    <property type="entry name" value="HTH_8"/>
    <property type="match status" value="1"/>
</dbReference>
<dbReference type="EMBL" id="FQXD01000003">
    <property type="protein sequence ID" value="SHH01953.1"/>
    <property type="molecule type" value="Genomic_DNA"/>
</dbReference>
<feature type="domain" description="Sigma-54 factor interaction" evidence="7">
    <location>
        <begin position="272"/>
        <end position="502"/>
    </location>
</feature>
<dbReference type="AlphaFoldDB" id="A0A1M5PL29"/>
<evidence type="ECO:0000259" key="9">
    <source>
        <dbReference type="PROSITE" id="PS51371"/>
    </source>
</evidence>
<dbReference type="GO" id="GO:0006355">
    <property type="term" value="P:regulation of DNA-templated transcription"/>
    <property type="evidence" value="ECO:0007669"/>
    <property type="project" value="InterPro"/>
</dbReference>
<keyword evidence="2" id="KW-0067">ATP-binding</keyword>
<feature type="domain" description="PAS" evidence="8">
    <location>
        <begin position="137"/>
        <end position="175"/>
    </location>
</feature>
<evidence type="ECO:0000256" key="1">
    <source>
        <dbReference type="ARBA" id="ARBA00022741"/>
    </source>
</evidence>
<dbReference type="InterPro" id="IPR058031">
    <property type="entry name" value="AAA_lid_NorR"/>
</dbReference>
<dbReference type="InterPro" id="IPR002197">
    <property type="entry name" value="HTH_Fis"/>
</dbReference>
<dbReference type="PROSITE" id="PS51371">
    <property type="entry name" value="CBS"/>
    <property type="match status" value="1"/>
</dbReference>
<dbReference type="CDD" id="cd00009">
    <property type="entry name" value="AAA"/>
    <property type="match status" value="1"/>
</dbReference>
<dbReference type="Gene3D" id="1.10.8.60">
    <property type="match status" value="1"/>
</dbReference>
<dbReference type="SUPFAM" id="SSF52540">
    <property type="entry name" value="P-loop containing nucleoside triphosphate hydrolases"/>
    <property type="match status" value="1"/>
</dbReference>
<sequence>MKKNFFVEHWMDTNPLSISPSTSLEVAFTTLCNHAITHIPVVAEGCMQGVVSSYDVWKYIKIKGQKELVVSIMNKHYPTAFVGSSMEDIYQTPVYVIDGNTEELLGQITAKELLAFQKYMYRQFIQMENLMHWYELIFDTAYEGLTVVDDQGVIQLFNQAYSRYVGVAKEEALGKKADDIIENTRLPVVLKTGIPERSQPHRLQGQNLVVHRIPIWKNNKIIGAAGILVYEGVSEIYEVIQKMDQLDKRRRVENLPIISDSPALEVVKFENILGNSKALTEAKKIARKAADSSAAVLLTGESGVGKEQFAKAIHDASAAKNGRFISVNCAAIPDGLMESELFGYAKGAFTGAHRDGKPGKFELAHEGTIFLDEIGDMPFNMQAKILRVLQERKVERVGDRKAVGVNFRLITATNQNLQQMVKDGKFREDLYYRLYVIPIEIPPLRERLEDLPTLIAYQLQQLAKSYKQGEKTFDQHVLQWMKQHHWPGNVRELMNIIERLYVLTDGNHITFNHLPASVRETFFQTYHPYNHRKGQLLEEATKQEKEMITQTLKQVQGNKTKAAERLGMSRATLYNKLARYKLNNF</sequence>
<accession>A0A1M5PL29</accession>
<dbReference type="InterPro" id="IPR035965">
    <property type="entry name" value="PAS-like_dom_sf"/>
</dbReference>
<dbReference type="InterPro" id="IPR025944">
    <property type="entry name" value="Sigma_54_int_dom_CS"/>
</dbReference>
<evidence type="ECO:0000313" key="11">
    <source>
        <dbReference type="Proteomes" id="UP000184079"/>
    </source>
</evidence>
<evidence type="ECO:0000256" key="6">
    <source>
        <dbReference type="PROSITE-ProRule" id="PRU00703"/>
    </source>
</evidence>
<dbReference type="InterPro" id="IPR009057">
    <property type="entry name" value="Homeodomain-like_sf"/>
</dbReference>
<dbReference type="InterPro" id="IPR025943">
    <property type="entry name" value="Sigma_54_int_dom_ATP-bd_2"/>
</dbReference>
<dbReference type="SUPFAM" id="SSF55785">
    <property type="entry name" value="PYP-like sensor domain (PAS domain)"/>
    <property type="match status" value="1"/>
</dbReference>
<reference evidence="11" key="1">
    <citation type="submission" date="2016-11" db="EMBL/GenBank/DDBJ databases">
        <authorList>
            <person name="Varghese N."/>
            <person name="Submissions S."/>
        </authorList>
    </citation>
    <scope>NUCLEOTIDE SEQUENCE [LARGE SCALE GENOMIC DNA]</scope>
    <source>
        <strain evidence="11">CGMCC 1.6496</strain>
    </source>
</reference>
<dbReference type="InterPro" id="IPR003593">
    <property type="entry name" value="AAA+_ATPase"/>
</dbReference>
<dbReference type="Proteomes" id="UP000184079">
    <property type="component" value="Unassembled WGS sequence"/>
</dbReference>
<dbReference type="GO" id="GO:0005524">
    <property type="term" value="F:ATP binding"/>
    <property type="evidence" value="ECO:0007669"/>
    <property type="project" value="UniProtKB-KW"/>
</dbReference>
<protein>
    <submittedName>
        <fullName evidence="10">PAS domain S-box-containing protein</fullName>
    </submittedName>
</protein>
<dbReference type="PROSITE" id="PS00688">
    <property type="entry name" value="SIGMA54_INTERACT_3"/>
    <property type="match status" value="1"/>
</dbReference>
<dbReference type="InterPro" id="IPR000014">
    <property type="entry name" value="PAS"/>
</dbReference>
<evidence type="ECO:0000256" key="2">
    <source>
        <dbReference type="ARBA" id="ARBA00022840"/>
    </source>
</evidence>
<evidence type="ECO:0000259" key="8">
    <source>
        <dbReference type="PROSITE" id="PS50112"/>
    </source>
</evidence>
<evidence type="ECO:0000256" key="5">
    <source>
        <dbReference type="ARBA" id="ARBA00023163"/>
    </source>
</evidence>
<evidence type="ECO:0000313" key="10">
    <source>
        <dbReference type="EMBL" id="SHH01953.1"/>
    </source>
</evidence>
<dbReference type="FunFam" id="3.40.50.300:FF:000006">
    <property type="entry name" value="DNA-binding transcriptional regulator NtrC"/>
    <property type="match status" value="1"/>
</dbReference>
<dbReference type="Gene3D" id="3.40.50.300">
    <property type="entry name" value="P-loop containing nucleotide triphosphate hydrolases"/>
    <property type="match status" value="1"/>
</dbReference>
<dbReference type="Pfam" id="PF00989">
    <property type="entry name" value="PAS"/>
    <property type="match status" value="1"/>
</dbReference>
<dbReference type="SMART" id="SM00091">
    <property type="entry name" value="PAS"/>
    <property type="match status" value="1"/>
</dbReference>
<keyword evidence="6" id="KW-0129">CBS domain</keyword>
<dbReference type="RefSeq" id="WP_244527655.1">
    <property type="nucleotide sequence ID" value="NZ_FQXD01000003.1"/>
</dbReference>
<keyword evidence="1" id="KW-0547">Nucleotide-binding</keyword>
<dbReference type="PROSITE" id="PS50112">
    <property type="entry name" value="PAS"/>
    <property type="match status" value="1"/>
</dbReference>
<evidence type="ECO:0000256" key="3">
    <source>
        <dbReference type="ARBA" id="ARBA00023015"/>
    </source>
</evidence>
<dbReference type="PROSITE" id="PS00676">
    <property type="entry name" value="SIGMA54_INTERACT_2"/>
    <property type="match status" value="1"/>
</dbReference>
<dbReference type="InterPro" id="IPR013767">
    <property type="entry name" value="PAS_fold"/>
</dbReference>
<dbReference type="SUPFAM" id="SSF46689">
    <property type="entry name" value="Homeodomain-like"/>
    <property type="match status" value="1"/>
</dbReference>
<dbReference type="PANTHER" id="PTHR32071:SF57">
    <property type="entry name" value="C4-DICARBOXYLATE TRANSPORT TRANSCRIPTIONAL REGULATORY PROTEIN DCTD"/>
    <property type="match status" value="1"/>
</dbReference>
<proteinExistence type="predicted"/>
<dbReference type="Gene3D" id="3.30.450.20">
    <property type="entry name" value="PAS domain"/>
    <property type="match status" value="1"/>
</dbReference>
<dbReference type="PROSITE" id="PS50045">
    <property type="entry name" value="SIGMA54_INTERACT_4"/>
    <property type="match status" value="1"/>
</dbReference>
<dbReference type="InterPro" id="IPR046342">
    <property type="entry name" value="CBS_dom_sf"/>
</dbReference>
<dbReference type="SMART" id="SM00382">
    <property type="entry name" value="AAA"/>
    <property type="match status" value="1"/>
</dbReference>
<dbReference type="Pfam" id="PF00158">
    <property type="entry name" value="Sigma54_activat"/>
    <property type="match status" value="1"/>
</dbReference>